<sequence length="122" mass="14405">MNIEKILKEYKTKKAYVDTTLARIEQYKYAIAHPEEWYKDYVPKSSPLGMPGRPKGSYVGSVSEEYMIDKELNKHIIEEWIREDQSRIFFKKLEIEQIDKAINGCLNEQEKLNTLKVCIGRM</sequence>
<dbReference type="EMBL" id="JAUSWN010000011">
    <property type="protein sequence ID" value="MDQ0479735.1"/>
    <property type="molecule type" value="Genomic_DNA"/>
</dbReference>
<proteinExistence type="predicted"/>
<evidence type="ECO:0000313" key="2">
    <source>
        <dbReference type="Proteomes" id="UP001224418"/>
    </source>
</evidence>
<keyword evidence="2" id="KW-1185">Reference proteome</keyword>
<organism evidence="1 2">
    <name type="scientific">Hathewaya limosa</name>
    <name type="common">Clostridium limosum</name>
    <dbReference type="NCBI Taxonomy" id="1536"/>
    <lineage>
        <taxon>Bacteria</taxon>
        <taxon>Bacillati</taxon>
        <taxon>Bacillota</taxon>
        <taxon>Clostridia</taxon>
        <taxon>Eubacteriales</taxon>
        <taxon>Clostridiaceae</taxon>
        <taxon>Hathewaya</taxon>
    </lineage>
</organism>
<gene>
    <name evidence="1" type="ORF">QOZ93_001477</name>
</gene>
<comment type="caution">
    <text evidence="1">The sequence shown here is derived from an EMBL/GenBank/DDBJ whole genome shotgun (WGS) entry which is preliminary data.</text>
</comment>
<dbReference type="RefSeq" id="WP_307355698.1">
    <property type="nucleotide sequence ID" value="NZ_BAAACJ010000036.1"/>
</dbReference>
<protein>
    <submittedName>
        <fullName evidence="1">Uncharacterized protein</fullName>
    </submittedName>
</protein>
<name>A0ABU0JRL2_HATLI</name>
<reference evidence="1 2" key="1">
    <citation type="submission" date="2023-07" db="EMBL/GenBank/DDBJ databases">
        <title>Genomic Encyclopedia of Type Strains, Phase IV (KMG-IV): sequencing the most valuable type-strain genomes for metagenomic binning, comparative biology and taxonomic classification.</title>
        <authorList>
            <person name="Goeker M."/>
        </authorList>
    </citation>
    <scope>NUCLEOTIDE SEQUENCE [LARGE SCALE GENOMIC DNA]</scope>
    <source>
        <strain evidence="1 2">DSM 1400</strain>
    </source>
</reference>
<accession>A0ABU0JRL2</accession>
<evidence type="ECO:0000313" key="1">
    <source>
        <dbReference type="EMBL" id="MDQ0479735.1"/>
    </source>
</evidence>
<dbReference type="Proteomes" id="UP001224418">
    <property type="component" value="Unassembled WGS sequence"/>
</dbReference>